<reference evidence="1 2" key="1">
    <citation type="submission" date="2013-10" db="EMBL/GenBank/DDBJ databases">
        <title>Antibiotic resistance diversity of beta-lactamase producers in the General Hospital Vienna.</title>
        <authorList>
            <person name="Barisic I."/>
            <person name="Mitteregger D."/>
            <person name="Hirschl A.M."/>
            <person name="Noehammer C."/>
            <person name="Wiesinger-Mayr H."/>
        </authorList>
    </citation>
    <scope>NUCLEOTIDE SEQUENCE [LARGE SCALE GENOMIC DNA]</scope>
    <source>
        <strain evidence="1 2">ISC7</strain>
    </source>
</reference>
<name>W1F7Q0_ECOLX</name>
<dbReference type="AlphaFoldDB" id="W1F7Q0"/>
<proteinExistence type="predicted"/>
<protein>
    <submittedName>
        <fullName evidence="1">Uncharacterized protein</fullName>
    </submittedName>
</protein>
<organism evidence="1 2">
    <name type="scientific">Escherichia coli ISC7</name>
    <dbReference type="NCBI Taxonomy" id="1432555"/>
    <lineage>
        <taxon>Bacteria</taxon>
        <taxon>Pseudomonadati</taxon>
        <taxon>Pseudomonadota</taxon>
        <taxon>Gammaproteobacteria</taxon>
        <taxon>Enterobacterales</taxon>
        <taxon>Enterobacteriaceae</taxon>
        <taxon>Escherichia</taxon>
    </lineage>
</organism>
<sequence>MELVNTLFASLAGTDPFTGVDITIANCKSAYWDEGIVQQLINQALDEGEKFVGADGLEGLLRYNVTLNIGLTSSKVWPGFSLDTATISRLCACGADFGFDPYISDVPDVQCDLNTTNDVTVQFTAMLNPDERVIIAKRPLKKM</sequence>
<evidence type="ECO:0000313" key="2">
    <source>
        <dbReference type="Proteomes" id="UP000019199"/>
    </source>
</evidence>
<dbReference type="EMBL" id="CBWN010000192">
    <property type="protein sequence ID" value="CDL30404.1"/>
    <property type="molecule type" value="Genomic_DNA"/>
</dbReference>
<accession>W1F7Q0</accession>
<evidence type="ECO:0000313" key="1">
    <source>
        <dbReference type="EMBL" id="CDL30404.1"/>
    </source>
</evidence>
<dbReference type="Proteomes" id="UP000019199">
    <property type="component" value="Unassembled WGS sequence"/>
</dbReference>
<comment type="caution">
    <text evidence="1">The sequence shown here is derived from an EMBL/GenBank/DDBJ whole genome shotgun (WGS) entry which is preliminary data.</text>
</comment>